<feature type="transmembrane region" description="Helical" evidence="1">
    <location>
        <begin position="41"/>
        <end position="58"/>
    </location>
</feature>
<organism evidence="2 4">
    <name type="scientific">Acidipropionibacterium acidipropionici</name>
    <dbReference type="NCBI Taxonomy" id="1748"/>
    <lineage>
        <taxon>Bacteria</taxon>
        <taxon>Bacillati</taxon>
        <taxon>Actinomycetota</taxon>
        <taxon>Actinomycetes</taxon>
        <taxon>Propionibacteriales</taxon>
        <taxon>Propionibacteriaceae</taxon>
        <taxon>Acidipropionibacterium</taxon>
    </lineage>
</organism>
<feature type="transmembrane region" description="Helical" evidence="1">
    <location>
        <begin position="270"/>
        <end position="292"/>
    </location>
</feature>
<name>A0AAC8YFX1_9ACTN</name>
<dbReference type="GO" id="GO:0015293">
    <property type="term" value="F:symporter activity"/>
    <property type="evidence" value="ECO:0007669"/>
    <property type="project" value="InterPro"/>
</dbReference>
<protein>
    <submittedName>
        <fullName evidence="2">Na-galactoside symporter</fullName>
    </submittedName>
</protein>
<feature type="transmembrane region" description="Helical" evidence="1">
    <location>
        <begin position="326"/>
        <end position="344"/>
    </location>
</feature>
<feature type="transmembrane region" description="Helical" evidence="1">
    <location>
        <begin position="103"/>
        <end position="124"/>
    </location>
</feature>
<dbReference type="GO" id="GO:0008643">
    <property type="term" value="P:carbohydrate transport"/>
    <property type="evidence" value="ECO:0007669"/>
    <property type="project" value="InterPro"/>
</dbReference>
<feature type="transmembrane region" description="Helical" evidence="1">
    <location>
        <begin position="299"/>
        <end position="320"/>
    </location>
</feature>
<dbReference type="InterPro" id="IPR039672">
    <property type="entry name" value="MFS_2"/>
</dbReference>
<dbReference type="Proteomes" id="UP000075221">
    <property type="component" value="Chromosome"/>
</dbReference>
<gene>
    <name evidence="3" type="ORF">A8L58_12925</name>
    <name evidence="2" type="ORF">AXH35_11475</name>
</gene>
<proteinExistence type="predicted"/>
<feature type="transmembrane region" description="Helical" evidence="1">
    <location>
        <begin position="169"/>
        <end position="192"/>
    </location>
</feature>
<feature type="transmembrane region" description="Helical" evidence="1">
    <location>
        <begin position="430"/>
        <end position="453"/>
    </location>
</feature>
<dbReference type="Proteomes" id="UP000178666">
    <property type="component" value="Chromosome"/>
</dbReference>
<dbReference type="AlphaFoldDB" id="A0AAC8YFX1"/>
<dbReference type="SUPFAM" id="SSF103473">
    <property type="entry name" value="MFS general substrate transporter"/>
    <property type="match status" value="1"/>
</dbReference>
<dbReference type="RefSeq" id="WP_062819919.1">
    <property type="nucleotide sequence ID" value="NZ_CP014352.1"/>
</dbReference>
<keyword evidence="1" id="KW-1133">Transmembrane helix</keyword>
<dbReference type="Gene3D" id="1.20.1250.20">
    <property type="entry name" value="MFS general substrate transporter like domains"/>
    <property type="match status" value="2"/>
</dbReference>
<accession>A0AAC8YFX1</accession>
<dbReference type="Pfam" id="PF13347">
    <property type="entry name" value="MFS_2"/>
    <property type="match status" value="1"/>
</dbReference>
<dbReference type="PANTHER" id="PTHR11328:SF24">
    <property type="entry name" value="MAJOR FACILITATOR SUPERFAMILY (MFS) PROFILE DOMAIN-CONTAINING PROTEIN"/>
    <property type="match status" value="1"/>
</dbReference>
<dbReference type="GO" id="GO:0005886">
    <property type="term" value="C:plasma membrane"/>
    <property type="evidence" value="ECO:0007669"/>
    <property type="project" value="TreeGrafter"/>
</dbReference>
<reference evidence="3 5" key="1">
    <citation type="journal article" date="2016" name="Plant Dis.">
        <title>Improved production of propionic acid using genome shuffling.</title>
        <authorList>
            <person name="Luna-Flores C.H."/>
            <person name="Palfreyman R.W."/>
            <person name="Kromer J.O."/>
            <person name="Nielsen L.K."/>
            <person name="Marcellin E."/>
        </authorList>
    </citation>
    <scope>NUCLEOTIDE SEQUENCE [LARGE SCALE GENOMIC DNA]</scope>
    <source>
        <strain evidence="3 5">F3E8</strain>
    </source>
</reference>
<dbReference type="PANTHER" id="PTHR11328">
    <property type="entry name" value="MAJOR FACILITATOR SUPERFAMILY DOMAIN-CONTAINING PROTEIN"/>
    <property type="match status" value="1"/>
</dbReference>
<dbReference type="EMBL" id="CP014352">
    <property type="protein sequence ID" value="AMS05962.1"/>
    <property type="molecule type" value="Genomic_DNA"/>
</dbReference>
<evidence type="ECO:0000313" key="5">
    <source>
        <dbReference type="Proteomes" id="UP000178666"/>
    </source>
</evidence>
<evidence type="ECO:0000313" key="2">
    <source>
        <dbReference type="EMBL" id="AMS05962.1"/>
    </source>
</evidence>
<evidence type="ECO:0000313" key="4">
    <source>
        <dbReference type="Proteomes" id="UP000075221"/>
    </source>
</evidence>
<feature type="transmembrane region" description="Helical" evidence="1">
    <location>
        <begin position="145"/>
        <end position="163"/>
    </location>
</feature>
<feature type="transmembrane region" description="Helical" evidence="1">
    <location>
        <begin position="79"/>
        <end position="97"/>
    </location>
</feature>
<dbReference type="EMBL" id="CP015970">
    <property type="protein sequence ID" value="AOZ47424.1"/>
    <property type="molecule type" value="Genomic_DNA"/>
</dbReference>
<dbReference type="InterPro" id="IPR036259">
    <property type="entry name" value="MFS_trans_sf"/>
</dbReference>
<keyword evidence="1" id="KW-0812">Transmembrane</keyword>
<feature type="transmembrane region" description="Helical" evidence="1">
    <location>
        <begin position="370"/>
        <end position="393"/>
    </location>
</feature>
<feature type="transmembrane region" description="Helical" evidence="1">
    <location>
        <begin position="239"/>
        <end position="264"/>
    </location>
</feature>
<evidence type="ECO:0000256" key="1">
    <source>
        <dbReference type="SAM" id="Phobius"/>
    </source>
</evidence>
<evidence type="ECO:0000313" key="3">
    <source>
        <dbReference type="EMBL" id="AOZ47424.1"/>
    </source>
</evidence>
<keyword evidence="1" id="KW-0472">Membrane</keyword>
<sequence>MGRSLGFGVLDLMGGGWNTIISGLMLYFFTTYGGVTATQSGSIMFIARIVDAVVSLFIGPLTDNLFRYRVGKKYGRRHFFLMIGVPLLLLLIFPLLFIAGRGYWWYLFVYLAVEIVIAMILIPWETLPTEMTDDYTQRTKLSSTRMFLSATATFLVFFIPAQIKSTNNPNAYFITGLIFAILFAVAVSISYFTTWERKLTPEFLAELEARPKVSMTREVMQSVKSFGQAFRNSSFNKHLAVYLLSFTGKDFFASALTFYAVYAVHESESVGLYLQALSIVGLPVTIWAGFLMVKRGPKFLWGVSFSTIIIAVLALGLVYLIQPVGILAWLIVICAVYQAGRAVLEFTPWNVYPFIPDVDKLISRQDRAGIYAAVMTFGRKSTGAVATLLLGWIMDLGGFLEPGAASGQKLDPSCVSGCPLVQTPAATHTIAAATVFGPLLLIGIALIISRFIYLNAETHDVLRAEIDRLEAGGSKDDVTAEAREVCEKLTGHPYEELWPDQLPEGAMALNE</sequence>
<feature type="transmembrane region" description="Helical" evidence="1">
    <location>
        <begin position="7"/>
        <end position="29"/>
    </location>
</feature>
<keyword evidence="5" id="KW-1185">Reference proteome</keyword>
<reference evidence="2 4" key="2">
    <citation type="submission" date="2016-02" db="EMBL/GenBank/DDBJ databases">
        <title>Complete Genome Sequence of Propionibacterium acidipropionici ATCC 55737.</title>
        <authorList>
            <person name="Luna Flores C.H."/>
            <person name="Nielsen L.K."/>
            <person name="Marcellin E."/>
        </authorList>
    </citation>
    <scope>NUCLEOTIDE SEQUENCE [LARGE SCALE GENOMIC DNA]</scope>
    <source>
        <strain evidence="2 4">ATCC 55737</strain>
    </source>
</reference>